<feature type="compositionally biased region" description="Basic and acidic residues" evidence="1">
    <location>
        <begin position="906"/>
        <end position="926"/>
    </location>
</feature>
<feature type="compositionally biased region" description="Polar residues" evidence="1">
    <location>
        <begin position="489"/>
        <end position="512"/>
    </location>
</feature>
<dbReference type="EMBL" id="JAFCIX010000580">
    <property type="protein sequence ID" value="KAH6585576.1"/>
    <property type="molecule type" value="Genomic_DNA"/>
</dbReference>
<feature type="compositionally biased region" description="Low complexity" evidence="1">
    <location>
        <begin position="266"/>
        <end position="297"/>
    </location>
</feature>
<feature type="compositionally biased region" description="Basic and acidic residues" evidence="1">
    <location>
        <begin position="749"/>
        <end position="760"/>
    </location>
</feature>
<evidence type="ECO:0000313" key="3">
    <source>
        <dbReference type="Proteomes" id="UP001648503"/>
    </source>
</evidence>
<dbReference type="InterPro" id="IPR032675">
    <property type="entry name" value="LRR_dom_sf"/>
</dbReference>
<dbReference type="Gene3D" id="3.80.10.10">
    <property type="entry name" value="Ribonuclease Inhibitor"/>
    <property type="match status" value="1"/>
</dbReference>
<keyword evidence="3" id="KW-1185">Reference proteome</keyword>
<sequence>MKPRRSSKTPIPHLPLEIVDLIIQRISAPSDLLLILRVSKAWYRSGIKRLHQSVWFTSSYQRDGFFQMLVGETRLSPCSLLPVSAMSSSASPSQPIVSPQSQSPSRMRTSPNTPCIPILRRKMPVSKAVHPGMLVHSLHFGLGPRWQPHSSPVGRVGVTRGRRHSKRSVQRDVQPLSESIPMSSLADLSTATLSSIDHDRPVTRSMSICSHSHRDLSSDETEDYLHYPSSYPGHHTRLLSIEHPSHFSQSRFNAIDRPPRIDTGRRPSTSPTRSSPSSHSSNGMPSATSATSTTPMSMTTPYSGLWENRRISGFLDPLSTYCPSLLFLSLSGCQINDYDFEDMLRKLTLLERLDISYTTLKRAGLAAVPRYGCHHLQWLNISGIFRLGRNQPDVVLQMALCCTKLTRIVAYECPELHLDISAECRAINGNLEYTMLEFYHLYVSAAILLALYAAMQATQWWKRESYRRAQRAFFGNRTIVSRQSRHQQQRTARNNSPTATKTMNSSRPMALSTSNNISATSLTNRSSMHHSVNRIGQSKNGFAAYTPMVPAARISNHNTPAMSLDLLNTPTPTSRLLLTNSSVGRGVSTAQQSFPTNSRDYMVSAPSHQSKGFYTRPTHPGLGVESPFTSGVAKESLQMDIIRQKEVNRPVARSFFTPVPKPQSRTIAIPTDVTPNFLFEDPLLRGQLSQVSSKALTAEEYAKYKSKVEESIGFMDYQDDSRVEKTLPTTISGTRKRHLLLGEREYHQHLADAQRTKDAVPTDETPSRKRSKVHDPLAAEVRKLAKVRKSKLARANGSRSTRRTGDSKRTPLRSTARVRLVEHENNLPAESDTTPRKSSQKTLSSTTLLKSALKRRSTDDSTKQECTDDTSLTLESDAKYTRLSSATPQSSKRKVSYGLFDDDDNDRYPDDPNDKWKTSSEMRPEDGWITPATRKAGKRLKMESNESTNAISTDSANTPKPALLPKPSNVTNESGRIYLSTTKKRDSIFAMASPKAFKGILDDDEADVAAIRMVRASKVMGNSYISSPTGSVLPSPDARAGLAAGTNGTSPTSNPTVVAVTAATLSAPTFSLTPNHAVAAKSIASPANGSPLATPLFQNMSSLSPKPNNTGASTTTTTTTTAGLFNIPAAATTATVAPMVNNTPLSLSDRLGKRSLETGNSAPLLNGSSPTSSGAVAPAFTTTASLFSIPAKAISAVDSKPLSIASTAMATAPVVATSTPANVAPLSWSFNAPKLDSKSPMAAPVASAALFQPQSTTASQISPKRPSTGMGLALSASTQLPQSTQTMPLFGTLAAQLPTSVSQSTAMTPNGATLATTAALGGFSAPILTSVAAAPPPSLFSGFGSTQPPAPSTSAAIVGGFGATTTSSTPITAPAFPSFGTASQVNPTPLFGGAVAPQPIVSTAATGSAATLQAPPKFVFGGATPQSNTVPAFGATSQSNTVPAFGATSQSNTVPAFGAAPQFNTVPAFGAAPQSNTVPAFGATSQSNTVPPFGAAPQSNTVPAFGAAPQSNTAPAFGAAPPFGAAPQSNIAPAFGAASQSNTVPAFGAAPQSNTAPAFGAAPPFGAAPQSNIAPAFGAAPQSNIAPAFGAAPQSNTAPAFGAAPQSNPAPAFGGFGASKPAASSGPFVFGASSASTPAFGASSVAGPGFGTTAPPAVPPFASSGASTNSFTLAGPTSTMGGATNAFGSAPPPAFGQSLSQPAPTPIFGQQQQATPQFMPFGSGQAQPQPMFGQQQQQPQQAPPGSGFSFSAPALPGVSVMPGQSNAAPGGFSFGMSAGQAPVFATTGTAGVTGAAPRKFAMPKSRKGFGPGRPR</sequence>
<feature type="region of interest" description="Disordered" evidence="1">
    <location>
        <begin position="749"/>
        <end position="868"/>
    </location>
</feature>
<feature type="compositionally biased region" description="Basic and acidic residues" evidence="1">
    <location>
        <begin position="773"/>
        <end position="783"/>
    </location>
</feature>
<evidence type="ECO:0000256" key="1">
    <source>
        <dbReference type="SAM" id="MobiDB-lite"/>
    </source>
</evidence>
<reference evidence="2 3" key="1">
    <citation type="submission" date="2021-02" db="EMBL/GenBank/DDBJ databases">
        <title>Variation within the Batrachochytrium salamandrivorans European outbreak.</title>
        <authorList>
            <person name="Kelly M."/>
            <person name="Pasmans F."/>
            <person name="Shea T.P."/>
            <person name="Munoz J.F."/>
            <person name="Carranza S."/>
            <person name="Cuomo C.A."/>
            <person name="Martel A."/>
        </authorList>
    </citation>
    <scope>NUCLEOTIDE SEQUENCE [LARGE SCALE GENOMIC DNA]</scope>
    <source>
        <strain evidence="2 3">AMFP18/2</strain>
    </source>
</reference>
<feature type="compositionally biased region" description="Basic and acidic residues" evidence="1">
    <location>
        <begin position="856"/>
        <end position="866"/>
    </location>
</feature>
<feature type="region of interest" description="Disordered" evidence="1">
    <location>
        <begin position="1682"/>
        <end position="1755"/>
    </location>
</feature>
<feature type="region of interest" description="Disordered" evidence="1">
    <location>
        <begin position="881"/>
        <end position="973"/>
    </location>
</feature>
<feature type="compositionally biased region" description="Low complexity" evidence="1">
    <location>
        <begin position="840"/>
        <end position="851"/>
    </location>
</feature>
<protein>
    <recommendedName>
        <fullName evidence="4">F-box domain-containing protein</fullName>
    </recommendedName>
</protein>
<dbReference type="Proteomes" id="UP001648503">
    <property type="component" value="Unassembled WGS sequence"/>
</dbReference>
<feature type="compositionally biased region" description="Polar residues" evidence="1">
    <location>
        <begin position="1697"/>
        <end position="1716"/>
    </location>
</feature>
<feature type="region of interest" description="Disordered" evidence="1">
    <location>
        <begin position="86"/>
        <end position="117"/>
    </location>
</feature>
<feature type="region of interest" description="Disordered" evidence="1">
    <location>
        <begin position="251"/>
        <end position="297"/>
    </location>
</feature>
<accession>A0ABQ8ERV2</accession>
<gene>
    <name evidence="2" type="ORF">BASA50_001185</name>
</gene>
<feature type="region of interest" description="Disordered" evidence="1">
    <location>
        <begin position="1095"/>
        <end position="1117"/>
    </location>
</feature>
<dbReference type="SUPFAM" id="SSF52047">
    <property type="entry name" value="RNI-like"/>
    <property type="match status" value="1"/>
</dbReference>
<name>A0ABQ8ERV2_9FUNG</name>
<proteinExistence type="predicted"/>
<feature type="compositionally biased region" description="Low complexity" evidence="1">
    <location>
        <begin position="1724"/>
        <end position="1749"/>
    </location>
</feature>
<feature type="region of interest" description="Disordered" evidence="1">
    <location>
        <begin position="482"/>
        <end position="512"/>
    </location>
</feature>
<organism evidence="2 3">
    <name type="scientific">Batrachochytrium salamandrivorans</name>
    <dbReference type="NCBI Taxonomy" id="1357716"/>
    <lineage>
        <taxon>Eukaryota</taxon>
        <taxon>Fungi</taxon>
        <taxon>Fungi incertae sedis</taxon>
        <taxon>Chytridiomycota</taxon>
        <taxon>Chytridiomycota incertae sedis</taxon>
        <taxon>Chytridiomycetes</taxon>
        <taxon>Rhizophydiales</taxon>
        <taxon>Rhizophydiales incertae sedis</taxon>
        <taxon>Batrachochytrium</taxon>
    </lineage>
</organism>
<feature type="compositionally biased region" description="Polar residues" evidence="1">
    <location>
        <begin position="1096"/>
        <end position="1113"/>
    </location>
</feature>
<comment type="caution">
    <text evidence="2">The sequence shown here is derived from an EMBL/GenBank/DDBJ whole genome shotgun (WGS) entry which is preliminary data.</text>
</comment>
<evidence type="ECO:0000313" key="2">
    <source>
        <dbReference type="EMBL" id="KAH6585576.1"/>
    </source>
</evidence>
<feature type="compositionally biased region" description="Polar residues" evidence="1">
    <location>
        <begin position="945"/>
        <end position="958"/>
    </location>
</feature>
<feature type="region of interest" description="Disordered" evidence="1">
    <location>
        <begin position="1791"/>
        <end position="1815"/>
    </location>
</feature>
<feature type="compositionally biased region" description="Low complexity" evidence="1">
    <location>
        <begin position="86"/>
        <end position="105"/>
    </location>
</feature>
<feature type="region of interest" description="Disordered" evidence="1">
    <location>
        <begin position="149"/>
        <end position="176"/>
    </location>
</feature>
<evidence type="ECO:0008006" key="4">
    <source>
        <dbReference type="Google" id="ProtNLM"/>
    </source>
</evidence>